<comment type="caution">
    <text evidence="1">The sequence shown here is derived from an EMBL/GenBank/DDBJ whole genome shotgun (WGS) entry which is preliminary data.</text>
</comment>
<dbReference type="SUPFAM" id="SSF109854">
    <property type="entry name" value="DinB/YfiT-like putative metalloenzymes"/>
    <property type="match status" value="1"/>
</dbReference>
<dbReference type="Proteomes" id="UP001218246">
    <property type="component" value="Unassembled WGS sequence"/>
</dbReference>
<organism evidence="1 2">
    <name type="scientific">Ectobacillus antri</name>
    <dbReference type="NCBI Taxonomy" id="2486280"/>
    <lineage>
        <taxon>Bacteria</taxon>
        <taxon>Bacillati</taxon>
        <taxon>Bacillota</taxon>
        <taxon>Bacilli</taxon>
        <taxon>Bacillales</taxon>
        <taxon>Bacillaceae</taxon>
        <taxon>Ectobacillus</taxon>
    </lineage>
</organism>
<accession>A0ABT6H5D6</accession>
<dbReference type="InterPro" id="IPR034660">
    <property type="entry name" value="DinB/YfiT-like"/>
</dbReference>
<protein>
    <submittedName>
        <fullName evidence="1">ClbS/DfsB family four-helix bundle protein</fullName>
    </submittedName>
</protein>
<dbReference type="Gene3D" id="1.20.120.450">
    <property type="entry name" value="dinb family like domain"/>
    <property type="match status" value="1"/>
</dbReference>
<dbReference type="EMBL" id="JARULN010000004">
    <property type="protein sequence ID" value="MDG5753837.1"/>
    <property type="molecule type" value="Genomic_DNA"/>
</dbReference>
<name>A0ABT6H5D6_9BACI</name>
<sequence length="166" mass="19522">MHIQQTLATFEEFAAWLRSLQMEPAFWERPIAEGKWEVRDVIAHLLHWDEYLLTHTLPAVRRGKNIQFPDFDTYNHASLRYRKLSQQDVLNQQRPHASNLFTNCEICKLTHYVPTFPLTMFHMMHIPVPPIPCSMSLTSLFTMTAIIKSKYSLSSKRLSLDDFLFP</sequence>
<proteinExistence type="predicted"/>
<evidence type="ECO:0000313" key="2">
    <source>
        <dbReference type="Proteomes" id="UP001218246"/>
    </source>
</evidence>
<evidence type="ECO:0000313" key="1">
    <source>
        <dbReference type="EMBL" id="MDG5753837.1"/>
    </source>
</evidence>
<reference evidence="1 2" key="1">
    <citation type="submission" date="2023-04" db="EMBL/GenBank/DDBJ databases">
        <title>Ectobacillus antri isolated from activated sludge.</title>
        <authorList>
            <person name="Yan P."/>
            <person name="Liu X."/>
        </authorList>
    </citation>
    <scope>NUCLEOTIDE SEQUENCE [LARGE SCALE GENOMIC DNA]</scope>
    <source>
        <strain evidence="1 2">C18H</strain>
    </source>
</reference>
<dbReference type="RefSeq" id="WP_278018340.1">
    <property type="nucleotide sequence ID" value="NZ_JARRRY010000009.1"/>
</dbReference>
<gene>
    <name evidence="1" type="ORF">P6P90_07610</name>
</gene>
<keyword evidence="2" id="KW-1185">Reference proteome</keyword>